<evidence type="ECO:0000313" key="3">
    <source>
        <dbReference type="Proteomes" id="UP000198583"/>
    </source>
</evidence>
<dbReference type="InterPro" id="IPR012664">
    <property type="entry name" value="CHP02452"/>
</dbReference>
<organism evidence="2 3">
    <name type="scientific">Lentzea waywayandensis</name>
    <dbReference type="NCBI Taxonomy" id="84724"/>
    <lineage>
        <taxon>Bacteria</taxon>
        <taxon>Bacillati</taxon>
        <taxon>Actinomycetota</taxon>
        <taxon>Actinomycetes</taxon>
        <taxon>Pseudonocardiales</taxon>
        <taxon>Pseudonocardiaceae</taxon>
        <taxon>Lentzea</taxon>
    </lineage>
</organism>
<proteinExistence type="predicted"/>
<evidence type="ECO:0000259" key="1">
    <source>
        <dbReference type="Pfam" id="PF10021"/>
    </source>
</evidence>
<protein>
    <submittedName>
        <fullName evidence="2">TIGR02452 family protein</fullName>
    </submittedName>
</protein>
<dbReference type="InterPro" id="IPR043472">
    <property type="entry name" value="Macro_dom-like"/>
</dbReference>
<dbReference type="PANTHER" id="PTHR35596:SF1">
    <property type="entry name" value="MICROBIAL-TYPE PARG CATALYTIC DOMAIN-CONTAINING PROTEIN"/>
    <property type="match status" value="1"/>
</dbReference>
<dbReference type="InterPro" id="IPR019261">
    <property type="entry name" value="PARG_cat_microbial"/>
</dbReference>
<dbReference type="PANTHER" id="PTHR35596">
    <property type="entry name" value="DUF2263 DOMAIN-CONTAINING PROTEIN"/>
    <property type="match status" value="1"/>
</dbReference>
<name>A0A1I6EYL6_9PSEU</name>
<dbReference type="SUPFAM" id="SSF52949">
    <property type="entry name" value="Macro domain-like"/>
    <property type="match status" value="1"/>
</dbReference>
<accession>A0A1I6EYL6</accession>
<dbReference type="STRING" id="84724.SAMN04488564_106363"/>
<dbReference type="Gene3D" id="3.40.220.10">
    <property type="entry name" value="Leucine Aminopeptidase, subunit E, domain 1"/>
    <property type="match status" value="1"/>
</dbReference>
<dbReference type="AlphaFoldDB" id="A0A1I6EYL6"/>
<gene>
    <name evidence="2" type="ORF">SAMN04488564_106363</name>
</gene>
<dbReference type="NCBIfam" id="TIGR02452">
    <property type="entry name" value="TIGR02452 family protein"/>
    <property type="match status" value="1"/>
</dbReference>
<dbReference type="Pfam" id="PF10021">
    <property type="entry name" value="PARG_cat_microb"/>
    <property type="match status" value="1"/>
</dbReference>
<dbReference type="EMBL" id="FOYL01000006">
    <property type="protein sequence ID" value="SFR22785.1"/>
    <property type="molecule type" value="Genomic_DNA"/>
</dbReference>
<dbReference type="PIRSF" id="PIRSF014899">
    <property type="entry name" value="UCP014899"/>
    <property type="match status" value="1"/>
</dbReference>
<evidence type="ECO:0000313" key="2">
    <source>
        <dbReference type="EMBL" id="SFR22785.1"/>
    </source>
</evidence>
<keyword evidence="3" id="KW-1185">Reference proteome</keyword>
<dbReference type="Proteomes" id="UP000198583">
    <property type="component" value="Unassembled WGS sequence"/>
</dbReference>
<sequence length="265" mass="28493">MGIMSSRLRAIAHDTVEISERGSYSTTAGEVSIAVAPAVAGTRLHLPDEVLSLPSETPGVRIEVTNESTLDATRRLGGDVAALNFASARNAGGGFLNGAQAQEESIARASAIYPCLRAAGDFYAYHRAHDDLTYSDRVIYSPRVPVFKDDKGTLLPQPYEVSFLTAAAPNRSAILRNQPERIDDIPLALLRRAIRVLHVAASHGHRRLVLGAWGCGVFGNDPAAVARIFALALRDNRFFDHVVFAVLDRQKGAPTLTAFADALHG</sequence>
<reference evidence="3" key="1">
    <citation type="submission" date="2016-10" db="EMBL/GenBank/DDBJ databases">
        <authorList>
            <person name="Varghese N."/>
            <person name="Submissions S."/>
        </authorList>
    </citation>
    <scope>NUCLEOTIDE SEQUENCE [LARGE SCALE GENOMIC DNA]</scope>
    <source>
        <strain evidence="3">DSM 44232</strain>
    </source>
</reference>
<feature type="domain" description="Microbial-type PARG catalytic" evidence="1">
    <location>
        <begin position="12"/>
        <end position="149"/>
    </location>
</feature>